<reference evidence="6" key="1">
    <citation type="submission" date="2017-01" db="EMBL/GenBank/DDBJ databases">
        <title>Comparative genomics of anhydrobiosis in the tardigrade Hypsibius dujardini.</title>
        <authorList>
            <person name="Yoshida Y."/>
            <person name="Koutsovoulos G."/>
            <person name="Laetsch D."/>
            <person name="Stevens L."/>
            <person name="Kumar S."/>
            <person name="Horikawa D."/>
            <person name="Ishino K."/>
            <person name="Komine S."/>
            <person name="Tomita M."/>
            <person name="Blaxter M."/>
            <person name="Arakawa K."/>
        </authorList>
    </citation>
    <scope>NUCLEOTIDE SEQUENCE [LARGE SCALE GENOMIC DNA]</scope>
    <source>
        <strain evidence="6">Z151</strain>
    </source>
</reference>
<organism evidence="5 6">
    <name type="scientific">Hypsibius exemplaris</name>
    <name type="common">Freshwater tardigrade</name>
    <dbReference type="NCBI Taxonomy" id="2072580"/>
    <lineage>
        <taxon>Eukaryota</taxon>
        <taxon>Metazoa</taxon>
        <taxon>Ecdysozoa</taxon>
        <taxon>Tardigrada</taxon>
        <taxon>Eutardigrada</taxon>
        <taxon>Parachela</taxon>
        <taxon>Hypsibioidea</taxon>
        <taxon>Hypsibiidae</taxon>
        <taxon>Hypsibius</taxon>
    </lineage>
</organism>
<evidence type="ECO:0000256" key="2">
    <source>
        <dbReference type="ARBA" id="ARBA00022737"/>
    </source>
</evidence>
<dbReference type="PANTHER" id="PTHR24366:SF167">
    <property type="match status" value="1"/>
</dbReference>
<keyword evidence="6" id="KW-1185">Reference proteome</keyword>
<dbReference type="SUPFAM" id="SSF52058">
    <property type="entry name" value="L domain-like"/>
    <property type="match status" value="1"/>
</dbReference>
<feature type="signal peptide" evidence="4">
    <location>
        <begin position="1"/>
        <end position="19"/>
    </location>
</feature>
<evidence type="ECO:0000313" key="5">
    <source>
        <dbReference type="EMBL" id="OQV15758.1"/>
    </source>
</evidence>
<dbReference type="Gene3D" id="3.80.10.10">
    <property type="entry name" value="Ribonuclease Inhibitor"/>
    <property type="match status" value="1"/>
</dbReference>
<dbReference type="OrthoDB" id="643377at2759"/>
<dbReference type="Proteomes" id="UP000192578">
    <property type="component" value="Unassembled WGS sequence"/>
</dbReference>
<keyword evidence="1" id="KW-0433">Leucine-rich repeat</keyword>
<evidence type="ECO:0000256" key="1">
    <source>
        <dbReference type="ARBA" id="ARBA00022614"/>
    </source>
</evidence>
<dbReference type="EMBL" id="MTYJ01000083">
    <property type="protein sequence ID" value="OQV15758.1"/>
    <property type="molecule type" value="Genomic_DNA"/>
</dbReference>
<sequence length="473" mass="52263">MQIWMRWANLMILLTAITAEQPTYDVEDTPHLACYNVISSDQERPIVTLQCKQEGDIFIIPDNFNITRMSSAIVHLHITNGLLRSDGFTALPAKSTIRSVQLERFNLNSSHPRFPIDQFFAHVKSHLAVINFSNVKLLHLTSKDFEGFVSLENLRLSYVQVDVLAQSVFERLVPDASLSVLSDFEFSGGVMKSFDWSVLQPIARSLKTLKMDQLSLTASIWYSSGPTFQLEQTSTISLQNNSLRQLPQFFLDSLSKDALVSIELHSSQVAFCLNSNKCGCCDLSMLAYWLKDAGLPLAIRSITCGKKRTTFRTFPGTLVYTAICPKPTTTRRTTVRTSQSLPQVTTSADVSVDRTSQSPQEMSSMELPAMTGNTSHPSFVLEQSSTIAGHGDYTTSNDSPQSPTLITTTYFVSTSASPSSANTNDVTAGDGEITTLKMLLLRAIMTTMSHESVSSFVTESILVTNINLLMFAP</sequence>
<feature type="region of interest" description="Disordered" evidence="3">
    <location>
        <begin position="331"/>
        <end position="363"/>
    </location>
</feature>
<dbReference type="AlphaFoldDB" id="A0A1W0WKM1"/>
<keyword evidence="4" id="KW-0732">Signal</keyword>
<gene>
    <name evidence="5" type="ORF">BV898_10095</name>
</gene>
<keyword evidence="2" id="KW-0677">Repeat</keyword>
<dbReference type="PANTHER" id="PTHR24366">
    <property type="entry name" value="IG(IMMUNOGLOBULIN) AND LRR(LEUCINE RICH REPEAT) DOMAINS"/>
    <property type="match status" value="1"/>
</dbReference>
<feature type="chain" id="PRO_5010729813" evidence="4">
    <location>
        <begin position="20"/>
        <end position="473"/>
    </location>
</feature>
<evidence type="ECO:0000256" key="4">
    <source>
        <dbReference type="SAM" id="SignalP"/>
    </source>
</evidence>
<feature type="compositionally biased region" description="Polar residues" evidence="3">
    <location>
        <begin position="338"/>
        <end position="363"/>
    </location>
</feature>
<dbReference type="InterPro" id="IPR032675">
    <property type="entry name" value="LRR_dom_sf"/>
</dbReference>
<evidence type="ECO:0000313" key="6">
    <source>
        <dbReference type="Proteomes" id="UP000192578"/>
    </source>
</evidence>
<proteinExistence type="predicted"/>
<accession>A0A1W0WKM1</accession>
<evidence type="ECO:0000256" key="3">
    <source>
        <dbReference type="SAM" id="MobiDB-lite"/>
    </source>
</evidence>
<protein>
    <submittedName>
        <fullName evidence="5">Uncharacterized protein</fullName>
    </submittedName>
</protein>
<comment type="caution">
    <text evidence="5">The sequence shown here is derived from an EMBL/GenBank/DDBJ whole genome shotgun (WGS) entry which is preliminary data.</text>
</comment>
<name>A0A1W0WKM1_HYPEX</name>